<evidence type="ECO:0008006" key="3">
    <source>
        <dbReference type="Google" id="ProtNLM"/>
    </source>
</evidence>
<gene>
    <name evidence="1" type="ORF">GB883_18660</name>
</gene>
<evidence type="ECO:0000313" key="2">
    <source>
        <dbReference type="Proteomes" id="UP000451860"/>
    </source>
</evidence>
<dbReference type="OrthoDB" id="5495835at2"/>
<dbReference type="EMBL" id="WHJE01000150">
    <property type="protein sequence ID" value="KAE8762578.1"/>
    <property type="molecule type" value="Genomic_DNA"/>
</dbReference>
<dbReference type="InterPro" id="IPR029069">
    <property type="entry name" value="HotDog_dom_sf"/>
</dbReference>
<sequence length="237" mass="24464">MNSPFVVPARFCGPPASGNGGWVSGHAARLLAAPGGPAVRVRLLSPPPLDTAMEVRRDDGGIEVLDGPHGVLRAGPSDAPLADDVPGPVGYAEALAAGERYPGLHDHPFPRCFVCGTERDPEDGLALRPGPVGGDVFAAAWVPREGSVELAWAALDCPGGWAAGFAGRPMVLGTMTAEVHELPEPGAAHVVVAWPRGIEGRKHHSGTALYTEDGRLLARAEAVWIAVDPATVSPARG</sequence>
<comment type="caution">
    <text evidence="1">The sequence shown here is derived from an EMBL/GenBank/DDBJ whole genome shotgun (WGS) entry which is preliminary data.</text>
</comment>
<dbReference type="SUPFAM" id="SSF54637">
    <property type="entry name" value="Thioesterase/thiol ester dehydrase-isomerase"/>
    <property type="match status" value="1"/>
</dbReference>
<accession>A0A7J5UJM6</accession>
<dbReference type="AlphaFoldDB" id="A0A7J5UJM6"/>
<keyword evidence="2" id="KW-1185">Reference proteome</keyword>
<protein>
    <recommendedName>
        <fullName evidence="3">Thioesterase family protein</fullName>
    </recommendedName>
</protein>
<dbReference type="Gene3D" id="3.10.129.10">
    <property type="entry name" value="Hotdog Thioesterase"/>
    <property type="match status" value="1"/>
</dbReference>
<dbReference type="Proteomes" id="UP000451860">
    <property type="component" value="Unassembled WGS sequence"/>
</dbReference>
<proteinExistence type="predicted"/>
<reference evidence="1 2" key="1">
    <citation type="submission" date="2019-10" db="EMBL/GenBank/DDBJ databases">
        <title>Georgenia wutianyii sp. nov. and Georgenia yuyongxinii sp. nov. isolated from plateau pika (Ochotona curzoniae) in the Qinghai-Tibet plateau of China.</title>
        <authorList>
            <person name="Tian Z."/>
        </authorList>
    </citation>
    <scope>NUCLEOTIDE SEQUENCE [LARGE SCALE GENOMIC DNA]</scope>
    <source>
        <strain evidence="1 2">DSM 21501</strain>
    </source>
</reference>
<organism evidence="1 2">
    <name type="scientific">Georgenia thermotolerans</name>
    <dbReference type="NCBI Taxonomy" id="527326"/>
    <lineage>
        <taxon>Bacteria</taxon>
        <taxon>Bacillati</taxon>
        <taxon>Actinomycetota</taxon>
        <taxon>Actinomycetes</taxon>
        <taxon>Micrococcales</taxon>
        <taxon>Bogoriellaceae</taxon>
        <taxon>Georgenia</taxon>
    </lineage>
</organism>
<name>A0A7J5UJM6_9MICO</name>
<evidence type="ECO:0000313" key="1">
    <source>
        <dbReference type="EMBL" id="KAE8762578.1"/>
    </source>
</evidence>